<name>A0A5C2SPH8_9APHY</name>
<dbReference type="SUPFAM" id="SSF48537">
    <property type="entry name" value="Phospholipase C/P1 nuclease"/>
    <property type="match status" value="1"/>
</dbReference>
<gene>
    <name evidence="9" type="ORF">L227DRAFT_518762</name>
</gene>
<evidence type="ECO:0000256" key="2">
    <source>
        <dbReference type="ARBA" id="ARBA00022722"/>
    </source>
</evidence>
<dbReference type="Pfam" id="PF02265">
    <property type="entry name" value="S1-P1_nuclease"/>
    <property type="match status" value="1"/>
</dbReference>
<evidence type="ECO:0000256" key="1">
    <source>
        <dbReference type="ARBA" id="ARBA00009547"/>
    </source>
</evidence>
<keyword evidence="3" id="KW-0479">Metal-binding</keyword>
<protein>
    <submittedName>
        <fullName evidence="9">Phospholipase C/P1 nuclease</fullName>
    </submittedName>
</protein>
<keyword evidence="7" id="KW-0325">Glycoprotein</keyword>
<dbReference type="PANTHER" id="PTHR33146:SF29">
    <property type="entry name" value="S1_P1 NUCLEASE"/>
    <property type="match status" value="1"/>
</dbReference>
<dbReference type="GO" id="GO:0006308">
    <property type="term" value="P:DNA catabolic process"/>
    <property type="evidence" value="ECO:0007669"/>
    <property type="project" value="InterPro"/>
</dbReference>
<organism evidence="9 10">
    <name type="scientific">Lentinus tigrinus ALCF2SS1-6</name>
    <dbReference type="NCBI Taxonomy" id="1328759"/>
    <lineage>
        <taxon>Eukaryota</taxon>
        <taxon>Fungi</taxon>
        <taxon>Dikarya</taxon>
        <taxon>Basidiomycota</taxon>
        <taxon>Agaricomycotina</taxon>
        <taxon>Agaricomycetes</taxon>
        <taxon>Polyporales</taxon>
        <taxon>Polyporaceae</taxon>
        <taxon>Lentinus</taxon>
    </lineage>
</organism>
<dbReference type="STRING" id="1328759.A0A5C2SPH8"/>
<dbReference type="GO" id="GO:0004519">
    <property type="term" value="F:endonuclease activity"/>
    <property type="evidence" value="ECO:0007669"/>
    <property type="project" value="UniProtKB-KW"/>
</dbReference>
<dbReference type="EMBL" id="ML122252">
    <property type="protein sequence ID" value="RPD65692.1"/>
    <property type="molecule type" value="Genomic_DNA"/>
</dbReference>
<dbReference type="OrthoDB" id="441446at2759"/>
<keyword evidence="6" id="KW-1015">Disulfide bond</keyword>
<dbReference type="InterPro" id="IPR008947">
    <property type="entry name" value="PLipase_C/P1_nuclease_dom_sf"/>
</dbReference>
<dbReference type="CDD" id="cd11010">
    <property type="entry name" value="S1-P1_nuclease"/>
    <property type="match status" value="1"/>
</dbReference>
<keyword evidence="5" id="KW-0378">Hydrolase</keyword>
<feature type="chain" id="PRO_5023081994" evidence="8">
    <location>
        <begin position="17"/>
        <end position="416"/>
    </location>
</feature>
<feature type="signal peptide" evidence="8">
    <location>
        <begin position="1"/>
        <end position="16"/>
    </location>
</feature>
<evidence type="ECO:0000256" key="7">
    <source>
        <dbReference type="ARBA" id="ARBA00023180"/>
    </source>
</evidence>
<keyword evidence="2" id="KW-0540">Nuclease</keyword>
<accession>A0A5C2SPH8</accession>
<dbReference type="GO" id="GO:0016788">
    <property type="term" value="F:hydrolase activity, acting on ester bonds"/>
    <property type="evidence" value="ECO:0007669"/>
    <property type="project" value="InterPro"/>
</dbReference>
<evidence type="ECO:0000256" key="3">
    <source>
        <dbReference type="ARBA" id="ARBA00022723"/>
    </source>
</evidence>
<reference evidence="9" key="1">
    <citation type="journal article" date="2018" name="Genome Biol. Evol.">
        <title>Genomics and development of Lentinus tigrinus, a white-rot wood-decaying mushroom with dimorphic fruiting bodies.</title>
        <authorList>
            <person name="Wu B."/>
            <person name="Xu Z."/>
            <person name="Knudson A."/>
            <person name="Carlson A."/>
            <person name="Chen N."/>
            <person name="Kovaka S."/>
            <person name="LaButti K."/>
            <person name="Lipzen A."/>
            <person name="Pennachio C."/>
            <person name="Riley R."/>
            <person name="Schakwitz W."/>
            <person name="Umezawa K."/>
            <person name="Ohm R.A."/>
            <person name="Grigoriev I.V."/>
            <person name="Nagy L.G."/>
            <person name="Gibbons J."/>
            <person name="Hibbett D."/>
        </authorList>
    </citation>
    <scope>NUCLEOTIDE SEQUENCE [LARGE SCALE GENOMIC DNA]</scope>
    <source>
        <strain evidence="9">ALCF2SS1-6</strain>
    </source>
</reference>
<evidence type="ECO:0000256" key="5">
    <source>
        <dbReference type="ARBA" id="ARBA00022801"/>
    </source>
</evidence>
<dbReference type="Gene3D" id="1.10.575.10">
    <property type="entry name" value="P1 Nuclease"/>
    <property type="match status" value="1"/>
</dbReference>
<dbReference type="GO" id="GO:0046872">
    <property type="term" value="F:metal ion binding"/>
    <property type="evidence" value="ECO:0007669"/>
    <property type="project" value="UniProtKB-KW"/>
</dbReference>
<keyword evidence="10" id="KW-1185">Reference proteome</keyword>
<evidence type="ECO:0000313" key="9">
    <source>
        <dbReference type="EMBL" id="RPD65692.1"/>
    </source>
</evidence>
<evidence type="ECO:0000256" key="6">
    <source>
        <dbReference type="ARBA" id="ARBA00023157"/>
    </source>
</evidence>
<evidence type="ECO:0000256" key="8">
    <source>
        <dbReference type="SAM" id="SignalP"/>
    </source>
</evidence>
<dbReference type="InterPro" id="IPR003154">
    <property type="entry name" value="S1/P1nuclease"/>
</dbReference>
<keyword evidence="8" id="KW-0732">Signal</keyword>
<keyword evidence="4" id="KW-0255">Endonuclease</keyword>
<dbReference type="PANTHER" id="PTHR33146">
    <property type="entry name" value="ENDONUCLEASE 4"/>
    <property type="match status" value="1"/>
</dbReference>
<evidence type="ECO:0000256" key="4">
    <source>
        <dbReference type="ARBA" id="ARBA00022759"/>
    </source>
</evidence>
<dbReference type="Proteomes" id="UP000313359">
    <property type="component" value="Unassembled WGS sequence"/>
</dbReference>
<dbReference type="AlphaFoldDB" id="A0A5C2SPH8"/>
<evidence type="ECO:0000313" key="10">
    <source>
        <dbReference type="Proteomes" id="UP000313359"/>
    </source>
</evidence>
<sequence length="416" mass="45147">MRISLLSATAIAVALANAPAAYAWGAAGHEIVATIAQIHLPKPVLTLVCDILRPSLNLSEPAPVSTVDAYPPCSLAPIAAWADTIRMRPEYRYTAPLHYVNAVDDAPPDGCAFPGTHGWQGRPTGNVLAALGNVTNVLREFADGQRSVGDAEEALKFLVHWMGDMHQPLHMSGREKGGNGAKVAWNGRSTNLHSVWDGLLIAQSIRQTPRNYSRPLTGTEGAIVEPHLRGAIYDSYIRRIMHEGLAIGGRFDEESRSWLDCPTPESEKKSLGTPSFTYKERAQALLAMDFYTALGLTTRPGTEEGWDDAVLCPFAWAKPIHKLNCELPVWPHNLDPTGSHPSGAELDTDDFGAEADAAAGRPRPHPELFELDTPEYAGKIAKEWVVERLLAMAGVRLAGVLTDIFQDVEADGFVLV</sequence>
<comment type="similarity">
    <text evidence="1">Belongs to the nuclease type I family.</text>
</comment>
<proteinExistence type="inferred from homology"/>
<dbReference type="GO" id="GO:0003676">
    <property type="term" value="F:nucleic acid binding"/>
    <property type="evidence" value="ECO:0007669"/>
    <property type="project" value="InterPro"/>
</dbReference>